<feature type="compositionally biased region" description="Low complexity" evidence="1">
    <location>
        <begin position="667"/>
        <end position="676"/>
    </location>
</feature>
<dbReference type="GO" id="GO:0004672">
    <property type="term" value="F:protein kinase activity"/>
    <property type="evidence" value="ECO:0007669"/>
    <property type="project" value="InterPro"/>
</dbReference>
<reference evidence="3" key="2">
    <citation type="submission" date="2023-06" db="EMBL/GenBank/DDBJ databases">
        <authorList>
            <consortium name="Lawrence Berkeley National Laboratory"/>
            <person name="Haridas S."/>
            <person name="Hensen N."/>
            <person name="Bonometti L."/>
            <person name="Westerberg I."/>
            <person name="Brannstrom I.O."/>
            <person name="Guillou S."/>
            <person name="Cros-Aarteil S."/>
            <person name="Calhoun S."/>
            <person name="Kuo A."/>
            <person name="Mondo S."/>
            <person name="Pangilinan J."/>
            <person name="Riley R."/>
            <person name="Labutti K."/>
            <person name="Andreopoulos B."/>
            <person name="Lipzen A."/>
            <person name="Chen C."/>
            <person name="Yanf M."/>
            <person name="Daum C."/>
            <person name="Ng V."/>
            <person name="Clum A."/>
            <person name="Steindorff A."/>
            <person name="Ohm R."/>
            <person name="Martin F."/>
            <person name="Silar P."/>
            <person name="Natvig D."/>
            <person name="Lalanne C."/>
            <person name="Gautier V."/>
            <person name="Ament-Velasquez S.L."/>
            <person name="Kruys A."/>
            <person name="Hutchinson M.I."/>
            <person name="Powell A.J."/>
            <person name="Barry K."/>
            <person name="Miller A.N."/>
            <person name="Grigoriev I.V."/>
            <person name="Debuchy R."/>
            <person name="Gladieux P."/>
            <person name="Thoren M.H."/>
            <person name="Johannesson H."/>
        </authorList>
    </citation>
    <scope>NUCLEOTIDE SEQUENCE</scope>
    <source>
        <strain evidence="3">CBS 958.72</strain>
    </source>
</reference>
<feature type="compositionally biased region" description="Acidic residues" evidence="1">
    <location>
        <begin position="559"/>
        <end position="574"/>
    </location>
</feature>
<dbReference type="InterPro" id="IPR011009">
    <property type="entry name" value="Kinase-like_dom_sf"/>
</dbReference>
<protein>
    <recommendedName>
        <fullName evidence="2">Protein kinase domain-containing protein</fullName>
    </recommendedName>
</protein>
<dbReference type="AlphaFoldDB" id="A0AAE0KGZ3"/>
<sequence>MSETTKTTTKDQKMGRYSYLFTHRPTGDKYLFVRNIASGLQSHAQLVQNMDTDELLVRKVSVRRCKSNEEPKLGVESEILDLLKSFPRPESAADQPHLAELLYKEDRRTKAGDEDERVRQETKESGTQRVTPRLDTYYHISYWKFYNCGTLRDLWTLKPRGAIKPLRIPYAVMARSIRQVCATFQFMYRAGPEAVYHRDAHGGNIFVHYEACNDLPDFYLGDFDLSKTASQAQAETKEFFQPGNQGVKGRAPPLDITLAGRRPEADLYVFINEVERGATAAAAGGDVPRPDYLKTRYANEYQRHYRAQQVQAIMQARKDGNNPTIAALQPPPEVPAEPVTHMALLEDIVEMLRTLRTEESELARTRPQSRPVDLTMVIQAASNLERACLSAGPLDERRTETYLAFCEAGRELAGLKGPGPADPRPFVFRAPSQEAAMRPVLAHPQRLGPWGETKLQNMPQVIYGPWQLLRLRYTVAQDARISGKQGPAPLKKPSNDSDDDNDYTTTRNHSRGTMRIFNNDFSPVSKASAAKPFYPTRDKGKGKVTVSLYPPPGIHSDFSDEAPEAPDSDSDSDSDSVYSSDEGDGALHVTLREPSNSGASSSTMPTTMATEDEQSDPEEPAPEKTQQPEPETAGPPVSSPEQPASPATKPATKPPGPATKPAPKPPGSATKPSGSATTRRPQASGAPTKPAWGAPARPASAATTRQPTTPTTRPPGSGTVRRRPPPPPSGPERPGSGTPRHPPRA</sequence>
<dbReference type="GO" id="GO:0005524">
    <property type="term" value="F:ATP binding"/>
    <property type="evidence" value="ECO:0007669"/>
    <property type="project" value="InterPro"/>
</dbReference>
<evidence type="ECO:0000259" key="2">
    <source>
        <dbReference type="PROSITE" id="PS50011"/>
    </source>
</evidence>
<comment type="caution">
    <text evidence="3">The sequence shown here is derived from an EMBL/GenBank/DDBJ whole genome shotgun (WGS) entry which is preliminary data.</text>
</comment>
<evidence type="ECO:0000313" key="4">
    <source>
        <dbReference type="Proteomes" id="UP001287356"/>
    </source>
</evidence>
<evidence type="ECO:0000313" key="3">
    <source>
        <dbReference type="EMBL" id="KAK3376045.1"/>
    </source>
</evidence>
<keyword evidence="4" id="KW-1185">Reference proteome</keyword>
<organism evidence="3 4">
    <name type="scientific">Lasiosphaeria ovina</name>
    <dbReference type="NCBI Taxonomy" id="92902"/>
    <lineage>
        <taxon>Eukaryota</taxon>
        <taxon>Fungi</taxon>
        <taxon>Dikarya</taxon>
        <taxon>Ascomycota</taxon>
        <taxon>Pezizomycotina</taxon>
        <taxon>Sordariomycetes</taxon>
        <taxon>Sordariomycetidae</taxon>
        <taxon>Sordariales</taxon>
        <taxon>Lasiosphaeriaceae</taxon>
        <taxon>Lasiosphaeria</taxon>
    </lineage>
</organism>
<dbReference type="SUPFAM" id="SSF56112">
    <property type="entry name" value="Protein kinase-like (PK-like)"/>
    <property type="match status" value="1"/>
</dbReference>
<dbReference type="Proteomes" id="UP001287356">
    <property type="component" value="Unassembled WGS sequence"/>
</dbReference>
<feature type="domain" description="Protein kinase" evidence="2">
    <location>
        <begin position="30"/>
        <end position="384"/>
    </location>
</feature>
<reference evidence="3" key="1">
    <citation type="journal article" date="2023" name="Mol. Phylogenet. Evol.">
        <title>Genome-scale phylogeny and comparative genomics of the fungal order Sordariales.</title>
        <authorList>
            <person name="Hensen N."/>
            <person name="Bonometti L."/>
            <person name="Westerberg I."/>
            <person name="Brannstrom I.O."/>
            <person name="Guillou S."/>
            <person name="Cros-Aarteil S."/>
            <person name="Calhoun S."/>
            <person name="Haridas S."/>
            <person name="Kuo A."/>
            <person name="Mondo S."/>
            <person name="Pangilinan J."/>
            <person name="Riley R."/>
            <person name="LaButti K."/>
            <person name="Andreopoulos B."/>
            <person name="Lipzen A."/>
            <person name="Chen C."/>
            <person name="Yan M."/>
            <person name="Daum C."/>
            <person name="Ng V."/>
            <person name="Clum A."/>
            <person name="Steindorff A."/>
            <person name="Ohm R.A."/>
            <person name="Martin F."/>
            <person name="Silar P."/>
            <person name="Natvig D.O."/>
            <person name="Lalanne C."/>
            <person name="Gautier V."/>
            <person name="Ament-Velasquez S.L."/>
            <person name="Kruys A."/>
            <person name="Hutchinson M.I."/>
            <person name="Powell A.J."/>
            <person name="Barry K."/>
            <person name="Miller A.N."/>
            <person name="Grigoriev I.V."/>
            <person name="Debuchy R."/>
            <person name="Gladieux P."/>
            <person name="Hiltunen Thoren M."/>
            <person name="Johannesson H."/>
        </authorList>
    </citation>
    <scope>NUCLEOTIDE SEQUENCE</scope>
    <source>
        <strain evidence="3">CBS 958.72</strain>
    </source>
</reference>
<dbReference type="EMBL" id="JAULSN010000003">
    <property type="protein sequence ID" value="KAK3376045.1"/>
    <property type="molecule type" value="Genomic_DNA"/>
</dbReference>
<name>A0AAE0KGZ3_9PEZI</name>
<feature type="compositionally biased region" description="Basic and acidic residues" evidence="1">
    <location>
        <begin position="104"/>
        <end position="126"/>
    </location>
</feature>
<proteinExistence type="predicted"/>
<feature type="compositionally biased region" description="Low complexity" evidence="1">
    <location>
        <begin position="690"/>
        <end position="719"/>
    </location>
</feature>
<feature type="region of interest" description="Disordered" evidence="1">
    <location>
        <begin position="480"/>
        <end position="745"/>
    </location>
</feature>
<feature type="compositionally biased region" description="Pro residues" evidence="1">
    <location>
        <begin position="652"/>
        <end position="666"/>
    </location>
</feature>
<feature type="compositionally biased region" description="Low complexity" evidence="1">
    <location>
        <begin position="597"/>
        <end position="609"/>
    </location>
</feature>
<evidence type="ECO:0000256" key="1">
    <source>
        <dbReference type="SAM" id="MobiDB-lite"/>
    </source>
</evidence>
<dbReference type="PROSITE" id="PS50011">
    <property type="entry name" value="PROTEIN_KINASE_DOM"/>
    <property type="match status" value="1"/>
</dbReference>
<feature type="compositionally biased region" description="Acidic residues" evidence="1">
    <location>
        <begin position="610"/>
        <end position="620"/>
    </location>
</feature>
<feature type="region of interest" description="Disordered" evidence="1">
    <location>
        <begin position="104"/>
        <end position="128"/>
    </location>
</feature>
<accession>A0AAE0KGZ3</accession>
<dbReference type="InterPro" id="IPR000719">
    <property type="entry name" value="Prot_kinase_dom"/>
</dbReference>
<gene>
    <name evidence="3" type="ORF">B0T24DRAFT_699032</name>
</gene>